<dbReference type="RefSeq" id="WP_263983705.1">
    <property type="nucleotide sequence ID" value="NZ_CP024785.1"/>
</dbReference>
<dbReference type="Proteomes" id="UP000232003">
    <property type="component" value="Chromosome"/>
</dbReference>
<dbReference type="AlphaFoldDB" id="A0A2K8SLK0"/>
<dbReference type="EMBL" id="CP024785">
    <property type="protein sequence ID" value="AUB36309.1"/>
    <property type="molecule type" value="Genomic_DNA"/>
</dbReference>
<name>A0A2K8SLK0_9NOSO</name>
<sequence>MPTARYANAIDLSGNYFKRSHILDKEQYVRTSRGRVYSFAIL</sequence>
<accession>A0A2K8SLK0</accession>
<gene>
    <name evidence="1" type="ORF">COO91_02215</name>
</gene>
<dbReference type="KEGG" id="nfl:COO91_02215"/>
<reference evidence="1 2" key="1">
    <citation type="submission" date="2017-11" db="EMBL/GenBank/DDBJ databases">
        <title>Complete genome of a free-living desiccation-tolerant cyanobacterium and its photosynthetic adaptation to extreme terrestrial habitat.</title>
        <authorList>
            <person name="Shang J."/>
        </authorList>
    </citation>
    <scope>NUCLEOTIDE SEQUENCE [LARGE SCALE GENOMIC DNA]</scope>
    <source>
        <strain evidence="1 2">CCNUN1</strain>
    </source>
</reference>
<organism evidence="1 2">
    <name type="scientific">Nostoc flagelliforme CCNUN1</name>
    <dbReference type="NCBI Taxonomy" id="2038116"/>
    <lineage>
        <taxon>Bacteria</taxon>
        <taxon>Bacillati</taxon>
        <taxon>Cyanobacteriota</taxon>
        <taxon>Cyanophyceae</taxon>
        <taxon>Nostocales</taxon>
        <taxon>Nostocaceae</taxon>
        <taxon>Nostoc</taxon>
    </lineage>
</organism>
<keyword evidence="2" id="KW-1185">Reference proteome</keyword>
<protein>
    <submittedName>
        <fullName evidence="1">Uncharacterized protein</fullName>
    </submittedName>
</protein>
<evidence type="ECO:0000313" key="2">
    <source>
        <dbReference type="Proteomes" id="UP000232003"/>
    </source>
</evidence>
<evidence type="ECO:0000313" key="1">
    <source>
        <dbReference type="EMBL" id="AUB36309.1"/>
    </source>
</evidence>
<proteinExistence type="predicted"/>